<evidence type="ECO:0000256" key="2">
    <source>
        <dbReference type="SAM" id="MobiDB-lite"/>
    </source>
</evidence>
<dbReference type="OrthoDB" id="8053712at2759"/>
<reference evidence="3" key="1">
    <citation type="submission" date="2021-06" db="EMBL/GenBank/DDBJ databases">
        <authorList>
            <person name="Hodson N. C."/>
            <person name="Mongue J. A."/>
            <person name="Jaron S. K."/>
        </authorList>
    </citation>
    <scope>NUCLEOTIDE SEQUENCE</scope>
</reference>
<feature type="region of interest" description="Disordered" evidence="2">
    <location>
        <begin position="1"/>
        <end position="35"/>
    </location>
</feature>
<feature type="compositionally biased region" description="Polar residues" evidence="2">
    <location>
        <begin position="1"/>
        <end position="24"/>
    </location>
</feature>
<accession>A0A8J2LK89</accession>
<feature type="coiled-coil region" evidence="1">
    <location>
        <begin position="38"/>
        <end position="74"/>
    </location>
</feature>
<keyword evidence="4" id="KW-1185">Reference proteome</keyword>
<dbReference type="EMBL" id="CAJVCH010533568">
    <property type="protein sequence ID" value="CAG7824659.1"/>
    <property type="molecule type" value="Genomic_DNA"/>
</dbReference>
<comment type="caution">
    <text evidence="3">The sequence shown here is derived from an EMBL/GenBank/DDBJ whole genome shotgun (WGS) entry which is preliminary data.</text>
</comment>
<name>A0A8J2LK89_9HEXA</name>
<evidence type="ECO:0000313" key="4">
    <source>
        <dbReference type="Proteomes" id="UP000708208"/>
    </source>
</evidence>
<feature type="non-terminal residue" evidence="3">
    <location>
        <position position="213"/>
    </location>
</feature>
<gene>
    <name evidence="3" type="ORF">AFUS01_LOCUS34805</name>
</gene>
<organism evidence="3 4">
    <name type="scientific">Allacma fusca</name>
    <dbReference type="NCBI Taxonomy" id="39272"/>
    <lineage>
        <taxon>Eukaryota</taxon>
        <taxon>Metazoa</taxon>
        <taxon>Ecdysozoa</taxon>
        <taxon>Arthropoda</taxon>
        <taxon>Hexapoda</taxon>
        <taxon>Collembola</taxon>
        <taxon>Symphypleona</taxon>
        <taxon>Sminthuridae</taxon>
        <taxon>Allacma</taxon>
    </lineage>
</organism>
<dbReference type="Proteomes" id="UP000708208">
    <property type="component" value="Unassembled WGS sequence"/>
</dbReference>
<evidence type="ECO:0000256" key="1">
    <source>
        <dbReference type="SAM" id="Coils"/>
    </source>
</evidence>
<sequence length="213" mass="24072">MANVNNNFETSGLNNTIKPTNIDCSRSHRSSTSSFKRQRQLEIEIAAEKRKIELDEEEAKLKLQLLASKRAREEVLSKKMQELAACDESDCESHFDVKSVASKPRSTVQNWLEKCQSLNSTPHVVQACPDDIPKTSFEKFMARQTVATKLPQFSGNSQEWLMFIKQYKETTQMCGLGNAENMIRLQGALKGKAREAVESILGFPENVDMVIEI</sequence>
<dbReference type="AlphaFoldDB" id="A0A8J2LK89"/>
<keyword evidence="1" id="KW-0175">Coiled coil</keyword>
<protein>
    <submittedName>
        <fullName evidence="3">Uncharacterized protein</fullName>
    </submittedName>
</protein>
<proteinExistence type="predicted"/>
<evidence type="ECO:0000313" key="3">
    <source>
        <dbReference type="EMBL" id="CAG7824659.1"/>
    </source>
</evidence>